<dbReference type="Pfam" id="PF08902">
    <property type="entry name" value="DUF1848"/>
    <property type="match status" value="1"/>
</dbReference>
<proteinExistence type="predicted"/>
<name>A0A7C9V0S6_9PROT</name>
<dbReference type="EMBL" id="JAAIYP010000042">
    <property type="protein sequence ID" value="NFV81675.1"/>
    <property type="molecule type" value="Genomic_DNA"/>
</dbReference>
<evidence type="ECO:0000313" key="2">
    <source>
        <dbReference type="Proteomes" id="UP000480684"/>
    </source>
</evidence>
<accession>A0A7C9V0S6</accession>
<dbReference type="Proteomes" id="UP000480684">
    <property type="component" value="Unassembled WGS sequence"/>
</dbReference>
<reference evidence="1 2" key="1">
    <citation type="submission" date="2020-02" db="EMBL/GenBank/DDBJ databases">
        <authorList>
            <person name="Dziuba M."/>
            <person name="Kuznetsov B."/>
            <person name="Mardanov A."/>
            <person name="Ravin N."/>
            <person name="Grouzdev D."/>
        </authorList>
    </citation>
    <scope>NUCLEOTIDE SEQUENCE [LARGE SCALE GENOMIC DNA]</scope>
    <source>
        <strain evidence="1 2">SpK</strain>
    </source>
</reference>
<keyword evidence="2" id="KW-1185">Reference proteome</keyword>
<sequence length="297" mass="32352">MIVSASYRTDIPAFYGDWFVNRFRAGFARVANPYGGPPSVVALRDGVDGFVFWTRNAQPFRDALDMVRDAGIPFLIQYTVTGAPRALERSVVDPERAVDDIRALADRFGSRAVVWRYDPIVASDLTPPDFHRATFTRLAKRLSGTVDEVVISFAQIYKKTARNLDSGARAHGFRWFDPDDDAKRILAAELAAIAAAHGMVLSLCTQPHLVPDGARAAACVDAGRLSDVAAGWGLTRSVAARVKGNRPGCLCHESRDIGAYDTCPHGCGYCYAVGSPQLAKRRFAAHDSQGEFMVTPS</sequence>
<organism evidence="1 2">
    <name type="scientific">Magnetospirillum aberrantis SpK</name>
    <dbReference type="NCBI Taxonomy" id="908842"/>
    <lineage>
        <taxon>Bacteria</taxon>
        <taxon>Pseudomonadati</taxon>
        <taxon>Pseudomonadota</taxon>
        <taxon>Alphaproteobacteria</taxon>
        <taxon>Rhodospirillales</taxon>
        <taxon>Rhodospirillaceae</taxon>
        <taxon>Magnetospirillum</taxon>
    </lineage>
</organism>
<gene>
    <name evidence="1" type="ORF">G4223_16315</name>
</gene>
<protein>
    <submittedName>
        <fullName evidence="1">DUF1848 domain-containing protein</fullName>
    </submittedName>
</protein>
<evidence type="ECO:0000313" key="1">
    <source>
        <dbReference type="EMBL" id="NFV81675.1"/>
    </source>
</evidence>
<dbReference type="RefSeq" id="WP_163681940.1">
    <property type="nucleotide sequence ID" value="NZ_JAAIYP010000042.1"/>
</dbReference>
<dbReference type="AlphaFoldDB" id="A0A7C9V0S6"/>
<dbReference type="InterPro" id="IPR014998">
    <property type="entry name" value="DUF1848"/>
</dbReference>
<comment type="caution">
    <text evidence="1">The sequence shown here is derived from an EMBL/GenBank/DDBJ whole genome shotgun (WGS) entry which is preliminary data.</text>
</comment>